<evidence type="ECO:0000256" key="3">
    <source>
        <dbReference type="ARBA" id="ARBA00022917"/>
    </source>
</evidence>
<dbReference type="GO" id="GO:0003924">
    <property type="term" value="F:GTPase activity"/>
    <property type="evidence" value="ECO:0007669"/>
    <property type="project" value="TreeGrafter"/>
</dbReference>
<dbReference type="GO" id="GO:0005829">
    <property type="term" value="C:cytosol"/>
    <property type="evidence" value="ECO:0007669"/>
    <property type="project" value="TreeGrafter"/>
</dbReference>
<dbReference type="InterPro" id="IPR000640">
    <property type="entry name" value="EFG_V-like"/>
</dbReference>
<evidence type="ECO:0000259" key="4">
    <source>
        <dbReference type="Pfam" id="PF00679"/>
    </source>
</evidence>
<dbReference type="Pfam" id="PF00679">
    <property type="entry name" value="EFG_C"/>
    <property type="match status" value="1"/>
</dbReference>
<dbReference type="InterPro" id="IPR035647">
    <property type="entry name" value="EFG_III/V"/>
</dbReference>
<keyword evidence="6" id="KW-1185">Reference proteome</keyword>
<comment type="caution">
    <text evidence="5">The sequence shown here is derived from an EMBL/GenBank/DDBJ whole genome shotgun (WGS) entry which is preliminary data.</text>
</comment>
<dbReference type="AlphaFoldDB" id="A0AAN8YW18"/>
<evidence type="ECO:0000256" key="2">
    <source>
        <dbReference type="ARBA" id="ARBA00022768"/>
    </source>
</evidence>
<reference evidence="5 6" key="1">
    <citation type="submission" date="2023-12" db="EMBL/GenBank/DDBJ databases">
        <title>A high-quality genome assembly for Dillenia turbinata (Dilleniales).</title>
        <authorList>
            <person name="Chanderbali A."/>
        </authorList>
    </citation>
    <scope>NUCLEOTIDE SEQUENCE [LARGE SCALE GENOMIC DNA]</scope>
    <source>
        <strain evidence="5">LSX21</strain>
        <tissue evidence="5">Leaf</tissue>
    </source>
</reference>
<sequence length="248" mass="28533">MKAKTTAKPNATPPLLYVPNLRSHWSIQGPIHRMVQMPSIYDIQSLSPHQMPLCPTHLSRSKCSSPVPPNAPVSRQRLCECAVMLRMLRHRRDRPSSRSFPVMVKPLYNIKVYLPVIEWFGFSSTLRATSSGQAFAQCVFDHWDMMSSDPLENGTQAANLVANIRKRKGLKEQMTSLSEYEDKLLFSIILKLDPRKDYLLRKKFQLIVWFCEEKKRKINFFSVEANIFDMTKVGVATPSLEEWCKSDA</sequence>
<keyword evidence="3" id="KW-0648">Protein biosynthesis</keyword>
<dbReference type="PANTHER" id="PTHR42908">
    <property type="entry name" value="TRANSLATION ELONGATION FACTOR-RELATED"/>
    <property type="match status" value="1"/>
</dbReference>
<accession>A0AAN8YW18</accession>
<organism evidence="5 6">
    <name type="scientific">Dillenia turbinata</name>
    <dbReference type="NCBI Taxonomy" id="194707"/>
    <lineage>
        <taxon>Eukaryota</taxon>
        <taxon>Viridiplantae</taxon>
        <taxon>Streptophyta</taxon>
        <taxon>Embryophyta</taxon>
        <taxon>Tracheophyta</taxon>
        <taxon>Spermatophyta</taxon>
        <taxon>Magnoliopsida</taxon>
        <taxon>eudicotyledons</taxon>
        <taxon>Gunneridae</taxon>
        <taxon>Pentapetalae</taxon>
        <taxon>Dilleniales</taxon>
        <taxon>Dilleniaceae</taxon>
        <taxon>Dillenia</taxon>
    </lineage>
</organism>
<dbReference type="Proteomes" id="UP001370490">
    <property type="component" value="Unassembled WGS sequence"/>
</dbReference>
<proteinExistence type="predicted"/>
<keyword evidence="2 5" id="KW-0251">Elongation factor</keyword>
<feature type="domain" description="Elongation factor EFG" evidence="4">
    <location>
        <begin position="109"/>
        <end position="152"/>
    </location>
</feature>
<dbReference type="EMBL" id="JBAMMX010000025">
    <property type="protein sequence ID" value="KAK6914942.1"/>
    <property type="molecule type" value="Genomic_DNA"/>
</dbReference>
<dbReference type="GO" id="GO:0003746">
    <property type="term" value="F:translation elongation factor activity"/>
    <property type="evidence" value="ECO:0007669"/>
    <property type="project" value="UniProtKB-KW"/>
</dbReference>
<evidence type="ECO:0000256" key="1">
    <source>
        <dbReference type="ARBA" id="ARBA00022490"/>
    </source>
</evidence>
<gene>
    <name evidence="5" type="ORF">RJ641_020059</name>
</gene>
<evidence type="ECO:0000313" key="6">
    <source>
        <dbReference type="Proteomes" id="UP001370490"/>
    </source>
</evidence>
<dbReference type="GO" id="GO:1990904">
    <property type="term" value="C:ribonucleoprotein complex"/>
    <property type="evidence" value="ECO:0007669"/>
    <property type="project" value="TreeGrafter"/>
</dbReference>
<dbReference type="Gene3D" id="3.30.70.240">
    <property type="match status" value="1"/>
</dbReference>
<dbReference type="SUPFAM" id="SSF54980">
    <property type="entry name" value="EF-G C-terminal domain-like"/>
    <property type="match status" value="1"/>
</dbReference>
<protein>
    <submittedName>
        <fullName evidence="5">Elongation factor EFG, domain V-like</fullName>
    </submittedName>
</protein>
<dbReference type="PANTHER" id="PTHR42908:SF10">
    <property type="entry name" value="EUKARYOTIC TRANSLATION ELONGATION FACTOR 2"/>
    <property type="match status" value="1"/>
</dbReference>
<evidence type="ECO:0000313" key="5">
    <source>
        <dbReference type="EMBL" id="KAK6914942.1"/>
    </source>
</evidence>
<keyword evidence="1" id="KW-0963">Cytoplasm</keyword>
<name>A0AAN8YW18_9MAGN</name>
<dbReference type="GO" id="GO:0043022">
    <property type="term" value="F:ribosome binding"/>
    <property type="evidence" value="ECO:0007669"/>
    <property type="project" value="TreeGrafter"/>
</dbReference>